<name>A0A0G1MQW7_9BACT</name>
<comment type="caution">
    <text evidence="1">The sequence shown here is derived from an EMBL/GenBank/DDBJ whole genome shotgun (WGS) entry which is preliminary data.</text>
</comment>
<reference evidence="1 2" key="1">
    <citation type="journal article" date="2015" name="Nature">
        <title>rRNA introns, odd ribosomes, and small enigmatic genomes across a large radiation of phyla.</title>
        <authorList>
            <person name="Brown C.T."/>
            <person name="Hug L.A."/>
            <person name="Thomas B.C."/>
            <person name="Sharon I."/>
            <person name="Castelle C.J."/>
            <person name="Singh A."/>
            <person name="Wilkins M.J."/>
            <person name="Williams K.H."/>
            <person name="Banfield J.F."/>
        </authorList>
    </citation>
    <scope>NUCLEOTIDE SEQUENCE [LARGE SCALE GENOMIC DNA]</scope>
</reference>
<protein>
    <submittedName>
        <fullName evidence="1">Uncharacterized protein</fullName>
    </submittedName>
</protein>
<evidence type="ECO:0000313" key="1">
    <source>
        <dbReference type="EMBL" id="KKU10517.1"/>
    </source>
</evidence>
<accession>A0A0G1MQW7</accession>
<organism evidence="1 2">
    <name type="scientific">Candidatus Woesebacteria bacterium GW2011_GWB1_45_5</name>
    <dbReference type="NCBI Taxonomy" id="1618581"/>
    <lineage>
        <taxon>Bacteria</taxon>
        <taxon>Candidatus Woeseibacteriota</taxon>
    </lineage>
</organism>
<sequence length="261" mass="28026">MAAEKRTSPDRIGLTSAGGNNTCASIVSGINDTAWAYDFLTEGLPDSGTAVFRFNFPVEIDNDAVWADDGVIILHTINTAVSTSTEAIIFAGSGGGRITFGVTNPYTQTGASDDEPVTVTRSTTDASYVSACCYSFVSNNASQTWTDGGPGIFEMHGGMMMFRDDSPDADSDLYEVLFPESMRIIQCNVEHIGGGTFNGTGWRVQESTFKSSANEGMKFLGDTTLRAQDIIFHDMIVALDFGSSSVDNTLRRVQFRGCTDT</sequence>
<dbReference type="EMBL" id="LCLA01000010">
    <property type="protein sequence ID" value="KKU10517.1"/>
    <property type="molecule type" value="Genomic_DNA"/>
</dbReference>
<feature type="non-terminal residue" evidence="1">
    <location>
        <position position="261"/>
    </location>
</feature>
<dbReference type="AlphaFoldDB" id="A0A0G1MQW7"/>
<evidence type="ECO:0000313" key="2">
    <source>
        <dbReference type="Proteomes" id="UP000034329"/>
    </source>
</evidence>
<dbReference type="Proteomes" id="UP000034329">
    <property type="component" value="Unassembled WGS sequence"/>
</dbReference>
<proteinExistence type="predicted"/>
<gene>
    <name evidence="1" type="ORF">UX13_C0010G0017</name>
</gene>